<proteinExistence type="predicted"/>
<evidence type="ECO:0000313" key="2">
    <source>
        <dbReference type="EMBL" id="KOF67707.1"/>
    </source>
</evidence>
<protein>
    <submittedName>
        <fullName evidence="2">Uncharacterized protein</fullName>
    </submittedName>
</protein>
<organism evidence="2">
    <name type="scientific">Octopus bimaculoides</name>
    <name type="common">California two-spotted octopus</name>
    <dbReference type="NCBI Taxonomy" id="37653"/>
    <lineage>
        <taxon>Eukaryota</taxon>
        <taxon>Metazoa</taxon>
        <taxon>Spiralia</taxon>
        <taxon>Lophotrochozoa</taxon>
        <taxon>Mollusca</taxon>
        <taxon>Cephalopoda</taxon>
        <taxon>Coleoidea</taxon>
        <taxon>Octopodiformes</taxon>
        <taxon>Octopoda</taxon>
        <taxon>Incirrata</taxon>
        <taxon>Octopodidae</taxon>
        <taxon>Octopus</taxon>
    </lineage>
</organism>
<reference evidence="2" key="1">
    <citation type="submission" date="2015-07" db="EMBL/GenBank/DDBJ databases">
        <title>MeaNS - Measles Nucleotide Surveillance Program.</title>
        <authorList>
            <person name="Tran T."/>
            <person name="Druce J."/>
        </authorList>
    </citation>
    <scope>NUCLEOTIDE SEQUENCE</scope>
    <source>
        <strain evidence="2">UCB-OBI-ISO-001</strain>
        <tissue evidence="2">Gonad</tissue>
    </source>
</reference>
<dbReference type="EMBL" id="KQ426828">
    <property type="protein sequence ID" value="KOF67707.1"/>
    <property type="molecule type" value="Genomic_DNA"/>
</dbReference>
<feature type="region of interest" description="Disordered" evidence="1">
    <location>
        <begin position="1"/>
        <end position="27"/>
    </location>
</feature>
<name>A0A0L8FST9_OCTBM</name>
<dbReference type="OrthoDB" id="10435275at2759"/>
<sequence>MHLKAEGVPMESAEPSQDYQEAYDTKKSSTSMVSFKQKLSKPRCCKWMRDKLGLDSNVKTSLLSKYALQ</sequence>
<evidence type="ECO:0000256" key="1">
    <source>
        <dbReference type="SAM" id="MobiDB-lite"/>
    </source>
</evidence>
<accession>A0A0L8FST9</accession>
<dbReference type="AlphaFoldDB" id="A0A0L8FST9"/>
<gene>
    <name evidence="2" type="ORF">OCBIM_22008986mg</name>
</gene>